<organism evidence="2 3">
    <name type="scientific">Mycena albidolilacea</name>
    <dbReference type="NCBI Taxonomy" id="1033008"/>
    <lineage>
        <taxon>Eukaryota</taxon>
        <taxon>Fungi</taxon>
        <taxon>Dikarya</taxon>
        <taxon>Basidiomycota</taxon>
        <taxon>Agaricomycotina</taxon>
        <taxon>Agaricomycetes</taxon>
        <taxon>Agaricomycetidae</taxon>
        <taxon>Agaricales</taxon>
        <taxon>Marasmiineae</taxon>
        <taxon>Mycenaceae</taxon>
        <taxon>Mycena</taxon>
    </lineage>
</organism>
<feature type="region of interest" description="Disordered" evidence="1">
    <location>
        <begin position="1"/>
        <end position="41"/>
    </location>
</feature>
<evidence type="ECO:0000313" key="2">
    <source>
        <dbReference type="EMBL" id="KAJ7363016.1"/>
    </source>
</evidence>
<proteinExistence type="predicted"/>
<sequence length="269" mass="28914">MPVQADEAPATLCPTSRPNVCSLPPRRPAAPRSQRPPPPVGTAAQSLPFVLFASQFSANMNLAVYRLPRLAPLPTATLNPAPPSAEALPSASARRPDSAPASEPHFEAIAAVLTSTRHHPFSFDDRTMSRAPYNAIAHAHCMEPDLHELARSKTPAGPAVDHPHRSACNSTQLDAEGIGSRRRSYPHPNAPNACVSIGPHRSVTLAPQANDLVFEHPSGTCSAQVRIRCDLELGLPSQIASIKIQFVNQRHLESNGQERADRNPIIIVL</sequence>
<dbReference type="EMBL" id="JARIHO010000004">
    <property type="protein sequence ID" value="KAJ7363016.1"/>
    <property type="molecule type" value="Genomic_DNA"/>
</dbReference>
<gene>
    <name evidence="2" type="ORF">DFH08DRAFT_1073858</name>
</gene>
<evidence type="ECO:0000313" key="3">
    <source>
        <dbReference type="Proteomes" id="UP001218218"/>
    </source>
</evidence>
<accession>A0AAD7AMG0</accession>
<evidence type="ECO:0000256" key="1">
    <source>
        <dbReference type="SAM" id="MobiDB-lite"/>
    </source>
</evidence>
<reference evidence="2" key="1">
    <citation type="submission" date="2023-03" db="EMBL/GenBank/DDBJ databases">
        <title>Massive genome expansion in bonnet fungi (Mycena s.s.) driven by repeated elements and novel gene families across ecological guilds.</title>
        <authorList>
            <consortium name="Lawrence Berkeley National Laboratory"/>
            <person name="Harder C.B."/>
            <person name="Miyauchi S."/>
            <person name="Viragh M."/>
            <person name="Kuo A."/>
            <person name="Thoen E."/>
            <person name="Andreopoulos B."/>
            <person name="Lu D."/>
            <person name="Skrede I."/>
            <person name="Drula E."/>
            <person name="Henrissat B."/>
            <person name="Morin E."/>
            <person name="Kohler A."/>
            <person name="Barry K."/>
            <person name="LaButti K."/>
            <person name="Morin E."/>
            <person name="Salamov A."/>
            <person name="Lipzen A."/>
            <person name="Mereny Z."/>
            <person name="Hegedus B."/>
            <person name="Baldrian P."/>
            <person name="Stursova M."/>
            <person name="Weitz H."/>
            <person name="Taylor A."/>
            <person name="Grigoriev I.V."/>
            <person name="Nagy L.G."/>
            <person name="Martin F."/>
            <person name="Kauserud H."/>
        </authorList>
    </citation>
    <scope>NUCLEOTIDE SEQUENCE</scope>
    <source>
        <strain evidence="2">CBHHK002</strain>
    </source>
</reference>
<comment type="caution">
    <text evidence="2">The sequence shown here is derived from an EMBL/GenBank/DDBJ whole genome shotgun (WGS) entry which is preliminary data.</text>
</comment>
<feature type="region of interest" description="Disordered" evidence="1">
    <location>
        <begin position="78"/>
        <end position="102"/>
    </location>
</feature>
<dbReference type="Proteomes" id="UP001218218">
    <property type="component" value="Unassembled WGS sequence"/>
</dbReference>
<keyword evidence="3" id="KW-1185">Reference proteome</keyword>
<protein>
    <submittedName>
        <fullName evidence="2">Uncharacterized protein</fullName>
    </submittedName>
</protein>
<dbReference type="AlphaFoldDB" id="A0AAD7AMG0"/>
<name>A0AAD7AMG0_9AGAR</name>